<dbReference type="GO" id="GO:0004519">
    <property type="term" value="F:endonuclease activity"/>
    <property type="evidence" value="ECO:0007669"/>
    <property type="project" value="InterPro"/>
</dbReference>
<dbReference type="GO" id="GO:0016787">
    <property type="term" value="F:hydrolase activity"/>
    <property type="evidence" value="ECO:0007669"/>
    <property type="project" value="UniProtKB-KW"/>
</dbReference>
<dbReference type="InterPro" id="IPR003615">
    <property type="entry name" value="HNH_nuc"/>
</dbReference>
<accession>A0AAW8DCG5</accession>
<evidence type="ECO:0000313" key="3">
    <source>
        <dbReference type="EMBL" id="MDQ0179023.1"/>
    </source>
</evidence>
<protein>
    <submittedName>
        <fullName evidence="2">5-methylcytosine-specific restriction protein A</fullName>
        <ecNumber evidence="2">3.1.21.-</ecNumber>
    </submittedName>
</protein>
<proteinExistence type="predicted"/>
<dbReference type="Gene3D" id="1.10.30.50">
    <property type="match status" value="1"/>
</dbReference>
<evidence type="ECO:0000259" key="1">
    <source>
        <dbReference type="SMART" id="SM00507"/>
    </source>
</evidence>
<dbReference type="Proteomes" id="UP001230951">
    <property type="component" value="Unassembled WGS sequence"/>
</dbReference>
<evidence type="ECO:0000313" key="4">
    <source>
        <dbReference type="Proteomes" id="UP001230951"/>
    </source>
</evidence>
<dbReference type="EC" id="3.1.21.-" evidence="2"/>
<dbReference type="RefSeq" id="WP_306959951.1">
    <property type="nucleotide sequence ID" value="NZ_JAUSRG010000002.1"/>
</dbReference>
<sequence>MAAIILGWNPRLWNDWNYEAVIEQVAETGQFLERWNVGQHRKIQPGNQAWLLLQGGGPHGRGLIGHSVVMSESYEVPQSTEPKGIARYVSVAFDALLPLGGQIPSSVLSREVPDVAWNRFRGSGRSIPSSSEPALQRVWREHGPAASEPFQTVPGTYPEGAVSRIETNRYERDPEARRICLAFHGTSCAACTFSFEVSYGDIGKDYIHVHHVVPVSQLGSDYRLDPIADLVPLCANCHAMAHRGAGTPRTVAELRRAIAAAGHLPGQIVDDRALAAQDAAHRILEQR</sequence>
<dbReference type="EMBL" id="JAUSTF010000001">
    <property type="protein sequence ID" value="MDQ0179023.1"/>
    <property type="molecule type" value="Genomic_DNA"/>
</dbReference>
<dbReference type="EMBL" id="JAUSRG010000002">
    <property type="protein sequence ID" value="MDP9904324.1"/>
    <property type="molecule type" value="Genomic_DNA"/>
</dbReference>
<comment type="caution">
    <text evidence="2">The sequence shown here is derived from an EMBL/GenBank/DDBJ whole genome shotgun (WGS) entry which is preliminary data.</text>
</comment>
<reference evidence="2 4" key="1">
    <citation type="submission" date="2023-07" db="EMBL/GenBank/DDBJ databases">
        <title>Sorghum-associated microbial communities from plants grown in Nebraska, USA.</title>
        <authorList>
            <person name="Schachtman D."/>
        </authorList>
    </citation>
    <scope>NUCLEOTIDE SEQUENCE</scope>
    <source>
        <strain evidence="2">DS1006</strain>
        <strain evidence="3 4">DS1016</strain>
    </source>
</reference>
<dbReference type="SMART" id="SM00507">
    <property type="entry name" value="HNHc"/>
    <property type="match status" value="1"/>
</dbReference>
<dbReference type="GO" id="GO:0003676">
    <property type="term" value="F:nucleic acid binding"/>
    <property type="evidence" value="ECO:0007669"/>
    <property type="project" value="InterPro"/>
</dbReference>
<evidence type="ECO:0000313" key="5">
    <source>
        <dbReference type="Proteomes" id="UP001242995"/>
    </source>
</evidence>
<dbReference type="Proteomes" id="UP001242995">
    <property type="component" value="Unassembled WGS sequence"/>
</dbReference>
<dbReference type="InterPro" id="IPR002711">
    <property type="entry name" value="HNH"/>
</dbReference>
<dbReference type="Pfam" id="PF01844">
    <property type="entry name" value="HNH"/>
    <property type="match status" value="1"/>
</dbReference>
<keyword evidence="4" id="KW-1185">Reference proteome</keyword>
<gene>
    <name evidence="2" type="ORF">J2S90_001270</name>
    <name evidence="3" type="ORF">J2S93_000430</name>
</gene>
<dbReference type="AlphaFoldDB" id="A0AAW8DCG5"/>
<keyword evidence="2" id="KW-0378">Hydrolase</keyword>
<dbReference type="GO" id="GO:0008270">
    <property type="term" value="F:zinc ion binding"/>
    <property type="evidence" value="ECO:0007669"/>
    <property type="project" value="InterPro"/>
</dbReference>
<feature type="domain" description="HNH nuclease" evidence="1">
    <location>
        <begin position="175"/>
        <end position="239"/>
    </location>
</feature>
<name>A0AAW8DCG5_9MICC</name>
<organism evidence="2 5">
    <name type="scientific">Arthrobacter bambusae</name>
    <dbReference type="NCBI Taxonomy" id="1338426"/>
    <lineage>
        <taxon>Bacteria</taxon>
        <taxon>Bacillati</taxon>
        <taxon>Actinomycetota</taxon>
        <taxon>Actinomycetes</taxon>
        <taxon>Micrococcales</taxon>
        <taxon>Micrococcaceae</taxon>
        <taxon>Arthrobacter</taxon>
    </lineage>
</organism>
<evidence type="ECO:0000313" key="2">
    <source>
        <dbReference type="EMBL" id="MDP9904324.1"/>
    </source>
</evidence>
<dbReference type="CDD" id="cd00085">
    <property type="entry name" value="HNHc"/>
    <property type="match status" value="1"/>
</dbReference>